<comment type="caution">
    <text evidence="1">The sequence shown here is derived from an EMBL/GenBank/DDBJ whole genome shotgun (WGS) entry which is preliminary data.</text>
</comment>
<dbReference type="SUPFAM" id="SSF48371">
    <property type="entry name" value="ARM repeat"/>
    <property type="match status" value="1"/>
</dbReference>
<proteinExistence type="predicted"/>
<dbReference type="Pfam" id="PF13646">
    <property type="entry name" value="HEAT_2"/>
    <property type="match status" value="1"/>
</dbReference>
<keyword evidence="2" id="KW-1185">Reference proteome</keyword>
<organism evidence="1 2">
    <name type="scientific">Kangsaoukella pontilimi</name>
    <dbReference type="NCBI Taxonomy" id="2691042"/>
    <lineage>
        <taxon>Bacteria</taxon>
        <taxon>Pseudomonadati</taxon>
        <taxon>Pseudomonadota</taxon>
        <taxon>Alphaproteobacteria</taxon>
        <taxon>Rhodobacterales</taxon>
        <taxon>Paracoccaceae</taxon>
        <taxon>Kangsaoukella</taxon>
    </lineage>
</organism>
<name>A0A7C9IEG3_9RHOB</name>
<dbReference type="RefSeq" id="WP_160762667.1">
    <property type="nucleotide sequence ID" value="NZ_WUPT01000001.1"/>
</dbReference>
<sequence>MSERVRATLRALDKPTWAEIEPVQEEVYALGDRIFPDALDIYSELRGWRARAALVFAAMSFAKSHPDAVTLAVAALQDKSAHVRAHACMLLSLSGRKDVLPALEALLSHKSEMTRSDAARAIEDIRAAH</sequence>
<dbReference type="InterPro" id="IPR011989">
    <property type="entry name" value="ARM-like"/>
</dbReference>
<reference evidence="1 2" key="1">
    <citation type="submission" date="2019-12" db="EMBL/GenBank/DDBJ databases">
        <authorList>
            <person name="Lee S.D."/>
        </authorList>
    </citation>
    <scope>NUCLEOTIDE SEQUENCE [LARGE SCALE GENOMIC DNA]</scope>
    <source>
        <strain evidence="1 2">GH1-50</strain>
    </source>
</reference>
<dbReference type="EMBL" id="WUPT01000001">
    <property type="protein sequence ID" value="MXQ06744.1"/>
    <property type="molecule type" value="Genomic_DNA"/>
</dbReference>
<reference evidence="1 2" key="2">
    <citation type="submission" date="2020-03" db="EMBL/GenBank/DDBJ databases">
        <title>Kangsaoukella pontilimi gen. nov., sp. nov., a new member of the family Rhodobacteraceae isolated from a tidal mudflat.</title>
        <authorList>
            <person name="Kim I.S."/>
        </authorList>
    </citation>
    <scope>NUCLEOTIDE SEQUENCE [LARGE SCALE GENOMIC DNA]</scope>
    <source>
        <strain evidence="1 2">GH1-50</strain>
    </source>
</reference>
<dbReference type="InterPro" id="IPR016024">
    <property type="entry name" value="ARM-type_fold"/>
</dbReference>
<accession>A0A7C9IEG3</accession>
<protein>
    <recommendedName>
        <fullName evidence="3">HEAT repeat protein</fullName>
    </recommendedName>
</protein>
<gene>
    <name evidence="1" type="ORF">GQ651_02680</name>
</gene>
<dbReference type="Proteomes" id="UP000480350">
    <property type="component" value="Unassembled WGS sequence"/>
</dbReference>
<evidence type="ECO:0000313" key="2">
    <source>
        <dbReference type="Proteomes" id="UP000480350"/>
    </source>
</evidence>
<dbReference type="Gene3D" id="1.25.10.10">
    <property type="entry name" value="Leucine-rich Repeat Variant"/>
    <property type="match status" value="1"/>
</dbReference>
<evidence type="ECO:0008006" key="3">
    <source>
        <dbReference type="Google" id="ProtNLM"/>
    </source>
</evidence>
<evidence type="ECO:0000313" key="1">
    <source>
        <dbReference type="EMBL" id="MXQ06744.1"/>
    </source>
</evidence>
<dbReference type="AlphaFoldDB" id="A0A7C9IEG3"/>